<comment type="caution">
    <text evidence="2">The sequence shown here is derived from an EMBL/GenBank/DDBJ whole genome shotgun (WGS) entry which is preliminary data.</text>
</comment>
<keyword evidence="1" id="KW-0472">Membrane</keyword>
<keyword evidence="3" id="KW-1185">Reference proteome</keyword>
<evidence type="ECO:0000313" key="3">
    <source>
        <dbReference type="Proteomes" id="UP000230002"/>
    </source>
</evidence>
<evidence type="ECO:0000256" key="1">
    <source>
        <dbReference type="SAM" id="Phobius"/>
    </source>
</evidence>
<name>A0A2G8SGF2_9APHY</name>
<dbReference type="AlphaFoldDB" id="A0A2G8SGF2"/>
<organism evidence="2 3">
    <name type="scientific">Ganoderma sinense ZZ0214-1</name>
    <dbReference type="NCBI Taxonomy" id="1077348"/>
    <lineage>
        <taxon>Eukaryota</taxon>
        <taxon>Fungi</taxon>
        <taxon>Dikarya</taxon>
        <taxon>Basidiomycota</taxon>
        <taxon>Agaricomycotina</taxon>
        <taxon>Agaricomycetes</taxon>
        <taxon>Polyporales</taxon>
        <taxon>Polyporaceae</taxon>
        <taxon>Ganoderma</taxon>
    </lineage>
</organism>
<feature type="transmembrane region" description="Helical" evidence="1">
    <location>
        <begin position="79"/>
        <end position="101"/>
    </location>
</feature>
<protein>
    <submittedName>
        <fullName evidence="2">Uncharacterized protein</fullName>
    </submittedName>
</protein>
<dbReference type="EMBL" id="AYKW01000009">
    <property type="protein sequence ID" value="PIL32832.1"/>
    <property type="molecule type" value="Genomic_DNA"/>
</dbReference>
<accession>A0A2G8SGF2</accession>
<dbReference type="Proteomes" id="UP000230002">
    <property type="component" value="Unassembled WGS sequence"/>
</dbReference>
<dbReference type="OrthoDB" id="2756950at2759"/>
<evidence type="ECO:0000313" key="2">
    <source>
        <dbReference type="EMBL" id="PIL32832.1"/>
    </source>
</evidence>
<sequence length="237" mass="25623">MSAIYVGPQVLSFLADVWAQTAIEITSLPVVASDLVPRKVQSLYQAPENLPSPLNCGSSVSLSPTLSTSVDLGTPISSFLIYNGSIYFLFLATLYTLDIILTRDSLPAKVRNAAAFMETFVDPITSILTCHFMLSLREFDSTAMSAGTTTFAESRDGDPGMAMTMLQFGAQPSESLPSFIASFAHPVHVETALFESETDSDTPVDDGCEWREMDVVAPTLLKAQSWSPAPGQPYAYK</sequence>
<keyword evidence="1" id="KW-0812">Transmembrane</keyword>
<proteinExistence type="predicted"/>
<reference evidence="2 3" key="1">
    <citation type="journal article" date="2015" name="Sci. Rep.">
        <title>Chromosome-level genome map provides insights into diverse defense mechanisms in the medicinal fungus Ganoderma sinense.</title>
        <authorList>
            <person name="Zhu Y."/>
            <person name="Xu J."/>
            <person name="Sun C."/>
            <person name="Zhou S."/>
            <person name="Xu H."/>
            <person name="Nelson D.R."/>
            <person name="Qian J."/>
            <person name="Song J."/>
            <person name="Luo H."/>
            <person name="Xiang L."/>
            <person name="Li Y."/>
            <person name="Xu Z."/>
            <person name="Ji A."/>
            <person name="Wang L."/>
            <person name="Lu S."/>
            <person name="Hayward A."/>
            <person name="Sun W."/>
            <person name="Li X."/>
            <person name="Schwartz D.C."/>
            <person name="Wang Y."/>
            <person name="Chen S."/>
        </authorList>
    </citation>
    <scope>NUCLEOTIDE SEQUENCE [LARGE SCALE GENOMIC DNA]</scope>
    <source>
        <strain evidence="2 3">ZZ0214-1</strain>
    </source>
</reference>
<gene>
    <name evidence="2" type="ORF">GSI_04949</name>
</gene>
<keyword evidence="1" id="KW-1133">Transmembrane helix</keyword>